<dbReference type="GO" id="GO:0005737">
    <property type="term" value="C:cytoplasm"/>
    <property type="evidence" value="ECO:0007669"/>
    <property type="project" value="UniProtKB-SubCell"/>
</dbReference>
<proteinExistence type="inferred from homology"/>
<dbReference type="KEGG" id="crs:FQB35_12770"/>
<dbReference type="OrthoDB" id="9815896at2"/>
<comment type="similarity">
    <text evidence="2">Belongs to the TsaE family.</text>
</comment>
<keyword evidence="4" id="KW-0963">Cytoplasm</keyword>
<evidence type="ECO:0000256" key="5">
    <source>
        <dbReference type="ARBA" id="ARBA00022694"/>
    </source>
</evidence>
<keyword evidence="12" id="KW-1185">Reference proteome</keyword>
<dbReference type="GO" id="GO:0002949">
    <property type="term" value="P:tRNA threonylcarbamoyladenosine modification"/>
    <property type="evidence" value="ECO:0007669"/>
    <property type="project" value="InterPro"/>
</dbReference>
<dbReference type="NCBIfam" id="TIGR00150">
    <property type="entry name" value="T6A_YjeE"/>
    <property type="match status" value="1"/>
</dbReference>
<keyword evidence="7" id="KW-0547">Nucleotide-binding</keyword>
<dbReference type="GO" id="GO:0046872">
    <property type="term" value="F:metal ion binding"/>
    <property type="evidence" value="ECO:0007669"/>
    <property type="project" value="UniProtKB-KW"/>
</dbReference>
<keyword evidence="6" id="KW-0479">Metal-binding</keyword>
<dbReference type="GO" id="GO:0005524">
    <property type="term" value="F:ATP binding"/>
    <property type="evidence" value="ECO:0007669"/>
    <property type="project" value="UniProtKB-KW"/>
</dbReference>
<dbReference type="SUPFAM" id="SSF52540">
    <property type="entry name" value="P-loop containing nucleoside triphosphate hydrolases"/>
    <property type="match status" value="1"/>
</dbReference>
<dbReference type="InterPro" id="IPR027417">
    <property type="entry name" value="P-loop_NTPase"/>
</dbReference>
<reference evidence="11 12" key="1">
    <citation type="submission" date="2019-07" db="EMBL/GenBank/DDBJ databases">
        <title>Complete genome of Crassaminicella thermophila SY095.</title>
        <authorList>
            <person name="Li X."/>
        </authorList>
    </citation>
    <scope>NUCLEOTIDE SEQUENCE [LARGE SCALE GENOMIC DNA]</scope>
    <source>
        <strain evidence="11 12">SY095</strain>
    </source>
</reference>
<dbReference type="CDD" id="cd00267">
    <property type="entry name" value="ABC_ATPase"/>
    <property type="match status" value="1"/>
</dbReference>
<evidence type="ECO:0000256" key="6">
    <source>
        <dbReference type="ARBA" id="ARBA00022723"/>
    </source>
</evidence>
<evidence type="ECO:0000313" key="11">
    <source>
        <dbReference type="EMBL" id="QEK13122.1"/>
    </source>
</evidence>
<comment type="subcellular location">
    <subcellularLocation>
        <location evidence="1">Cytoplasm</location>
    </subcellularLocation>
</comment>
<gene>
    <name evidence="11" type="primary">tsaE</name>
    <name evidence="11" type="ORF">FQB35_12770</name>
</gene>
<keyword evidence="8" id="KW-0067">ATP-binding</keyword>
<dbReference type="GO" id="GO:0016740">
    <property type="term" value="F:transferase activity"/>
    <property type="evidence" value="ECO:0007669"/>
    <property type="project" value="UniProtKB-KW"/>
</dbReference>
<organism evidence="11 12">
    <name type="scientific">Crassaminicella thermophila</name>
    <dbReference type="NCBI Taxonomy" id="2599308"/>
    <lineage>
        <taxon>Bacteria</taxon>
        <taxon>Bacillati</taxon>
        <taxon>Bacillota</taxon>
        <taxon>Clostridia</taxon>
        <taxon>Eubacteriales</taxon>
        <taxon>Clostridiaceae</taxon>
        <taxon>Crassaminicella</taxon>
    </lineage>
</organism>
<keyword evidence="5" id="KW-0819">tRNA processing</keyword>
<dbReference type="RefSeq" id="WP_148810294.1">
    <property type="nucleotide sequence ID" value="NZ_CP042243.1"/>
</dbReference>
<dbReference type="PANTHER" id="PTHR33540:SF2">
    <property type="entry name" value="TRNA THREONYLCARBAMOYLADENOSINE BIOSYNTHESIS PROTEIN TSAE"/>
    <property type="match status" value="1"/>
</dbReference>
<accession>A0A5C0SGN1</accession>
<dbReference type="Pfam" id="PF02367">
    <property type="entry name" value="TsaE"/>
    <property type="match status" value="1"/>
</dbReference>
<evidence type="ECO:0000256" key="10">
    <source>
        <dbReference type="ARBA" id="ARBA00032441"/>
    </source>
</evidence>
<protein>
    <recommendedName>
        <fullName evidence="3">tRNA threonylcarbamoyladenosine biosynthesis protein TsaE</fullName>
    </recommendedName>
    <alternativeName>
        <fullName evidence="10">t(6)A37 threonylcarbamoyladenosine biosynthesis protein TsaE</fullName>
    </alternativeName>
</protein>
<keyword evidence="11" id="KW-0808">Transferase</keyword>
<keyword evidence="9" id="KW-0460">Magnesium</keyword>
<evidence type="ECO:0000256" key="1">
    <source>
        <dbReference type="ARBA" id="ARBA00004496"/>
    </source>
</evidence>
<dbReference type="FunFam" id="3.40.50.300:FF:000777">
    <property type="entry name" value="tRNA (N6-adenosine(37)-N6)-threonylcarbamoyltransferase complex ATPase TsaE"/>
    <property type="match status" value="1"/>
</dbReference>
<evidence type="ECO:0000256" key="2">
    <source>
        <dbReference type="ARBA" id="ARBA00007599"/>
    </source>
</evidence>
<dbReference type="AlphaFoldDB" id="A0A5C0SGN1"/>
<dbReference type="InterPro" id="IPR003442">
    <property type="entry name" value="T6A_TsaE"/>
</dbReference>
<dbReference type="Gene3D" id="3.40.50.300">
    <property type="entry name" value="P-loop containing nucleotide triphosphate hydrolases"/>
    <property type="match status" value="1"/>
</dbReference>
<evidence type="ECO:0000256" key="8">
    <source>
        <dbReference type="ARBA" id="ARBA00022840"/>
    </source>
</evidence>
<evidence type="ECO:0000256" key="7">
    <source>
        <dbReference type="ARBA" id="ARBA00022741"/>
    </source>
</evidence>
<evidence type="ECO:0000256" key="3">
    <source>
        <dbReference type="ARBA" id="ARBA00019010"/>
    </source>
</evidence>
<sequence>MKIRSDDEKKTYNLGYKLGTLLRSGDVVCLTGDLGAGKTTLSKAIAKGLGVEDCVTSPTFTIIHEYEGRLSLYHFDVYRISSIEDMEDLGYEEYFYGEGVCLIEWASRIEELIPKKHLWIHIKKIDENTREIELKGSGEHFHRIIEELKNI</sequence>
<name>A0A5C0SGN1_CRATE</name>
<evidence type="ECO:0000256" key="9">
    <source>
        <dbReference type="ARBA" id="ARBA00022842"/>
    </source>
</evidence>
<dbReference type="PANTHER" id="PTHR33540">
    <property type="entry name" value="TRNA THREONYLCARBAMOYLADENOSINE BIOSYNTHESIS PROTEIN TSAE"/>
    <property type="match status" value="1"/>
</dbReference>
<dbReference type="Proteomes" id="UP000324646">
    <property type="component" value="Chromosome"/>
</dbReference>
<dbReference type="EMBL" id="CP042243">
    <property type="protein sequence ID" value="QEK13122.1"/>
    <property type="molecule type" value="Genomic_DNA"/>
</dbReference>
<evidence type="ECO:0000256" key="4">
    <source>
        <dbReference type="ARBA" id="ARBA00022490"/>
    </source>
</evidence>
<evidence type="ECO:0000313" key="12">
    <source>
        <dbReference type="Proteomes" id="UP000324646"/>
    </source>
</evidence>